<accession>A0ABP1QKB0</accession>
<dbReference type="Proteomes" id="UP001642540">
    <property type="component" value="Unassembled WGS sequence"/>
</dbReference>
<evidence type="ECO:0000313" key="1">
    <source>
        <dbReference type="EMBL" id="CAL8106117.1"/>
    </source>
</evidence>
<reference evidence="1 2" key="1">
    <citation type="submission" date="2024-08" db="EMBL/GenBank/DDBJ databases">
        <authorList>
            <person name="Cucini C."/>
            <person name="Frati F."/>
        </authorList>
    </citation>
    <scope>NUCLEOTIDE SEQUENCE [LARGE SCALE GENOMIC DNA]</scope>
</reference>
<proteinExistence type="predicted"/>
<sequence>MTSHVKKLPKVKINENEREFMRERMLIEERKIADYSKRLEMVPKTAAESQVELTTLQGELEFSNQLVSHFKDMLKQ</sequence>
<name>A0ABP1QKB0_9HEXA</name>
<evidence type="ECO:0000313" key="2">
    <source>
        <dbReference type="Proteomes" id="UP001642540"/>
    </source>
</evidence>
<dbReference type="EMBL" id="CAXLJM020000036">
    <property type="protein sequence ID" value="CAL8106117.1"/>
    <property type="molecule type" value="Genomic_DNA"/>
</dbReference>
<keyword evidence="2" id="KW-1185">Reference proteome</keyword>
<protein>
    <submittedName>
        <fullName evidence="1">Uncharacterized protein</fullName>
    </submittedName>
</protein>
<gene>
    <name evidence="1" type="ORF">ODALV1_LOCUS12285</name>
</gene>
<organism evidence="1 2">
    <name type="scientific">Orchesella dallaii</name>
    <dbReference type="NCBI Taxonomy" id="48710"/>
    <lineage>
        <taxon>Eukaryota</taxon>
        <taxon>Metazoa</taxon>
        <taxon>Ecdysozoa</taxon>
        <taxon>Arthropoda</taxon>
        <taxon>Hexapoda</taxon>
        <taxon>Collembola</taxon>
        <taxon>Entomobryomorpha</taxon>
        <taxon>Entomobryoidea</taxon>
        <taxon>Orchesellidae</taxon>
        <taxon>Orchesellinae</taxon>
        <taxon>Orchesella</taxon>
    </lineage>
</organism>
<comment type="caution">
    <text evidence="1">The sequence shown here is derived from an EMBL/GenBank/DDBJ whole genome shotgun (WGS) entry which is preliminary data.</text>
</comment>